<evidence type="ECO:0000259" key="3">
    <source>
        <dbReference type="Pfam" id="PF17996"/>
    </source>
</evidence>
<accession>A0A4R5CGA5</accession>
<evidence type="ECO:0000313" key="4">
    <source>
        <dbReference type="EMBL" id="TDD98046.1"/>
    </source>
</evidence>
<name>A0A4R5CGA5_9FLAO</name>
<comment type="caution">
    <text evidence="4">The sequence shown here is derived from an EMBL/GenBank/DDBJ whole genome shotgun (WGS) entry which is preliminary data.</text>
</comment>
<protein>
    <submittedName>
        <fullName evidence="4">GDSL family lipase</fullName>
    </submittedName>
</protein>
<dbReference type="OrthoDB" id="9801375at2"/>
<dbReference type="EMBL" id="SMFK01000003">
    <property type="protein sequence ID" value="TDD98046.1"/>
    <property type="molecule type" value="Genomic_DNA"/>
</dbReference>
<dbReference type="InterPro" id="IPR037461">
    <property type="entry name" value="CtCE2-like_dom"/>
</dbReference>
<feature type="domain" description="SGNH hydrolase-type esterase" evidence="2">
    <location>
        <begin position="149"/>
        <end position="303"/>
    </location>
</feature>
<dbReference type="InterPro" id="IPR040794">
    <property type="entry name" value="CE2_N"/>
</dbReference>
<dbReference type="CDD" id="cd01831">
    <property type="entry name" value="Endoglucanase_E_like"/>
    <property type="match status" value="1"/>
</dbReference>
<dbReference type="Gene3D" id="2.60.120.260">
    <property type="entry name" value="Galactose-binding domain-like"/>
    <property type="match status" value="1"/>
</dbReference>
<keyword evidence="1" id="KW-0732">Signal</keyword>
<sequence>MILKNKYLLILLLVIGVSSTAQKSEDKCTSYHYEGRVELRDNNKVLLIGSASSVSFDFEGISCEISLQSVDSYEHHNYVALELDGKYIRRIRIEKGGVQNFPIAVTNKNKKHHLAIYKATEAANGTVLFAGTTAKIKKSSRKMHKKIEFIGNSITCGMGNDLEIPCGTGDWYDQHNAYWAYGPILSRTLKTDFLLSSVSGIGMYRNWNDEHINEAIMPDVYENLYLNKDNSKPYDFALQPDVVSICLGTNDLSEGDGHKARLPFNEDKYVANYINFIKTVYRHSPKTQIVLLNSPMVSGDRNLTLLRCLKKVIAAFETDKLHKDIALFEFKPMKPNGCGSHPDIADHKIMADQLTPFFKKILDEK</sequence>
<dbReference type="Gene3D" id="3.40.50.1110">
    <property type="entry name" value="SGNH hydrolase"/>
    <property type="match status" value="1"/>
</dbReference>
<dbReference type="InterPro" id="IPR052762">
    <property type="entry name" value="PCW_deacetylase/CE"/>
</dbReference>
<dbReference type="AlphaFoldDB" id="A0A4R5CGA5"/>
<feature type="chain" id="PRO_5020472745" evidence="1">
    <location>
        <begin position="24"/>
        <end position="365"/>
    </location>
</feature>
<dbReference type="Proteomes" id="UP000295479">
    <property type="component" value="Unassembled WGS sequence"/>
</dbReference>
<feature type="signal peptide" evidence="1">
    <location>
        <begin position="1"/>
        <end position="23"/>
    </location>
</feature>
<dbReference type="GO" id="GO:0052689">
    <property type="term" value="F:carboxylic ester hydrolase activity"/>
    <property type="evidence" value="ECO:0007669"/>
    <property type="project" value="InterPro"/>
</dbReference>
<dbReference type="RefSeq" id="WP_132003983.1">
    <property type="nucleotide sequence ID" value="NZ_SMFK01000003.1"/>
</dbReference>
<feature type="domain" description="Carbohydrate esterase 2 N-terminal" evidence="3">
    <location>
        <begin position="33"/>
        <end position="135"/>
    </location>
</feature>
<dbReference type="InterPro" id="IPR013830">
    <property type="entry name" value="SGNH_hydro"/>
</dbReference>
<dbReference type="InterPro" id="IPR036514">
    <property type="entry name" value="SGNH_hydro_sf"/>
</dbReference>
<evidence type="ECO:0000259" key="2">
    <source>
        <dbReference type="Pfam" id="PF13472"/>
    </source>
</evidence>
<evidence type="ECO:0000256" key="1">
    <source>
        <dbReference type="SAM" id="SignalP"/>
    </source>
</evidence>
<dbReference type="SUPFAM" id="SSF52266">
    <property type="entry name" value="SGNH hydrolase"/>
    <property type="match status" value="1"/>
</dbReference>
<reference evidence="4 5" key="1">
    <citation type="submission" date="2019-03" db="EMBL/GenBank/DDBJ databases">
        <title>Flavobacterium AR-3-4 sp. nov. isolated from arctic soil.</title>
        <authorList>
            <person name="Chaudhary D.K."/>
        </authorList>
    </citation>
    <scope>NUCLEOTIDE SEQUENCE [LARGE SCALE GENOMIC DNA]</scope>
    <source>
        <strain evidence="4 5">AR-3-4</strain>
    </source>
</reference>
<organism evidence="4 5">
    <name type="scientific">Flavobacterium cellulosilyticum</name>
    <dbReference type="NCBI Taxonomy" id="2541731"/>
    <lineage>
        <taxon>Bacteria</taxon>
        <taxon>Pseudomonadati</taxon>
        <taxon>Bacteroidota</taxon>
        <taxon>Flavobacteriia</taxon>
        <taxon>Flavobacteriales</taxon>
        <taxon>Flavobacteriaceae</taxon>
        <taxon>Flavobacterium</taxon>
    </lineage>
</organism>
<dbReference type="Pfam" id="PF17996">
    <property type="entry name" value="CE2_N"/>
    <property type="match status" value="1"/>
</dbReference>
<keyword evidence="5" id="KW-1185">Reference proteome</keyword>
<proteinExistence type="predicted"/>
<dbReference type="PANTHER" id="PTHR37834">
    <property type="entry name" value="GDSL-LIKE LIPASE/ACYLHYDROLASE DOMAIN PROTEIN (AFU_ORTHOLOGUE AFUA_2G00620)"/>
    <property type="match status" value="1"/>
</dbReference>
<gene>
    <name evidence="4" type="ORF">E0F76_08105</name>
</gene>
<dbReference type="PANTHER" id="PTHR37834:SF2">
    <property type="entry name" value="ESTERASE, SGNH HYDROLASE-TYPE"/>
    <property type="match status" value="1"/>
</dbReference>
<evidence type="ECO:0000313" key="5">
    <source>
        <dbReference type="Proteomes" id="UP000295479"/>
    </source>
</evidence>
<dbReference type="Pfam" id="PF13472">
    <property type="entry name" value="Lipase_GDSL_2"/>
    <property type="match status" value="1"/>
</dbReference>